<keyword evidence="2" id="KW-1185">Reference proteome</keyword>
<dbReference type="EMBL" id="CP036263">
    <property type="protein sequence ID" value="QDS99775.1"/>
    <property type="molecule type" value="Genomic_DNA"/>
</dbReference>
<proteinExistence type="predicted"/>
<reference evidence="1 2" key="1">
    <citation type="submission" date="2019-02" db="EMBL/GenBank/DDBJ databases">
        <title>Deep-cultivation of Planctomycetes and their phenomic and genomic characterization uncovers novel biology.</title>
        <authorList>
            <person name="Wiegand S."/>
            <person name="Jogler M."/>
            <person name="Boedeker C."/>
            <person name="Pinto D."/>
            <person name="Vollmers J."/>
            <person name="Rivas-Marin E."/>
            <person name="Kohn T."/>
            <person name="Peeters S.H."/>
            <person name="Heuer A."/>
            <person name="Rast P."/>
            <person name="Oberbeckmann S."/>
            <person name="Bunk B."/>
            <person name="Jeske O."/>
            <person name="Meyerdierks A."/>
            <person name="Storesund J.E."/>
            <person name="Kallscheuer N."/>
            <person name="Luecker S."/>
            <person name="Lage O.M."/>
            <person name="Pohl T."/>
            <person name="Merkel B.J."/>
            <person name="Hornburger P."/>
            <person name="Mueller R.-W."/>
            <person name="Bruemmer F."/>
            <person name="Labrenz M."/>
            <person name="Spormann A.M."/>
            <person name="Op den Camp H."/>
            <person name="Overmann J."/>
            <person name="Amann R."/>
            <person name="Jetten M.S.M."/>
            <person name="Mascher T."/>
            <person name="Medema M.H."/>
            <person name="Devos D.P."/>
            <person name="Kaster A.-K."/>
            <person name="Ovreas L."/>
            <person name="Rohde M."/>
            <person name="Galperin M.Y."/>
            <person name="Jogler C."/>
        </authorList>
    </citation>
    <scope>NUCLEOTIDE SEQUENCE [LARGE SCALE GENOMIC DNA]</scope>
    <source>
        <strain evidence="1 2">HG15A2</strain>
    </source>
</reference>
<dbReference type="Pfam" id="PF09650">
    <property type="entry name" value="PHA_gran_rgn"/>
    <property type="match status" value="1"/>
</dbReference>
<organism evidence="1 2">
    <name type="scientific">Adhaeretor mobilis</name>
    <dbReference type="NCBI Taxonomy" id="1930276"/>
    <lineage>
        <taxon>Bacteria</taxon>
        <taxon>Pseudomonadati</taxon>
        <taxon>Planctomycetota</taxon>
        <taxon>Planctomycetia</taxon>
        <taxon>Pirellulales</taxon>
        <taxon>Lacipirellulaceae</taxon>
        <taxon>Adhaeretor</taxon>
    </lineage>
</organism>
<dbReference type="RefSeq" id="WP_218931983.1">
    <property type="nucleotide sequence ID" value="NZ_CP036263.1"/>
</dbReference>
<dbReference type="AlphaFoldDB" id="A0A517MY26"/>
<evidence type="ECO:0000313" key="2">
    <source>
        <dbReference type="Proteomes" id="UP000319852"/>
    </source>
</evidence>
<evidence type="ECO:0000313" key="1">
    <source>
        <dbReference type="EMBL" id="QDS99775.1"/>
    </source>
</evidence>
<name>A0A517MY26_9BACT</name>
<dbReference type="KEGG" id="amob:HG15A2_31060"/>
<protein>
    <submittedName>
        <fullName evidence="1">Polyhydroxyalkanoic acid system protein</fullName>
    </submittedName>
</protein>
<dbReference type="InterPro" id="IPR013433">
    <property type="entry name" value="PHA_gran_rgn"/>
</dbReference>
<gene>
    <name evidence="1" type="ORF">HG15A2_31060</name>
</gene>
<dbReference type="Proteomes" id="UP000319852">
    <property type="component" value="Chromosome"/>
</dbReference>
<sequence length="100" mass="11174">MPKFNITIPHSLTAEEAKSRLERFTESMQAKFKDQVSDLDQTWNDNTLSFGFKTFGIKIAGDITAEDKALQVSGNLPFAAAMFKGKIESEMKEQLGRLVS</sequence>
<accession>A0A517MY26</accession>